<dbReference type="AlphaFoldDB" id="A0AAE9ZBU0"/>
<name>A0AAE9ZBU0_9GAMM</name>
<keyword evidence="2" id="KW-1185">Reference proteome</keyword>
<proteinExistence type="predicted"/>
<sequence>MNKTSLSSLENFQGQGKAVKEGLAYGAVNRLKSKTWPNARREARAEALFSLFGQQRP</sequence>
<organism evidence="1 2">
    <name type="scientific">Thalassomonas viridans</name>
    <dbReference type="NCBI Taxonomy" id="137584"/>
    <lineage>
        <taxon>Bacteria</taxon>
        <taxon>Pseudomonadati</taxon>
        <taxon>Pseudomonadota</taxon>
        <taxon>Gammaproteobacteria</taxon>
        <taxon>Alteromonadales</taxon>
        <taxon>Colwelliaceae</taxon>
        <taxon>Thalassomonas</taxon>
    </lineage>
</organism>
<dbReference type="Proteomes" id="UP000032352">
    <property type="component" value="Chromosome pTvir"/>
</dbReference>
<dbReference type="EMBL" id="CP059734">
    <property type="protein sequence ID" value="WDE09200.1"/>
    <property type="molecule type" value="Genomic_DNA"/>
</dbReference>
<reference evidence="1 2" key="2">
    <citation type="journal article" date="2022" name="Mar. Drugs">
        <title>Bioassay-Guided Fractionation Leads to the Detection of Cholic Acid Generated by the Rare Thalassomonas sp.</title>
        <authorList>
            <person name="Pheiffer F."/>
            <person name="Schneider Y.K."/>
            <person name="Hansen E.H."/>
            <person name="Andersen J.H."/>
            <person name="Isaksson J."/>
            <person name="Busche T."/>
            <person name="R C."/>
            <person name="Kalinowski J."/>
            <person name="Zyl L.V."/>
            <person name="Trindade M."/>
        </authorList>
    </citation>
    <scope>NUCLEOTIDE SEQUENCE [LARGE SCALE GENOMIC DNA]</scope>
    <source>
        <strain evidence="1 2">XOM25</strain>
    </source>
</reference>
<gene>
    <name evidence="1" type="ORF">SG34_031030</name>
</gene>
<dbReference type="KEGG" id="tvd:SG34_031030"/>
<reference evidence="1 2" key="1">
    <citation type="journal article" date="2015" name="Genome Announc.">
        <title>Draft Genome Sequences of Marine Isolates of Thalassomonas viridans and Thalassomonas actiniarum.</title>
        <authorList>
            <person name="Olonade I."/>
            <person name="van Zyl L.J."/>
            <person name="Trindade M."/>
        </authorList>
    </citation>
    <scope>NUCLEOTIDE SEQUENCE [LARGE SCALE GENOMIC DNA]</scope>
    <source>
        <strain evidence="1 2">XOM25</strain>
    </source>
</reference>
<dbReference type="RefSeq" id="WP_161798044.1">
    <property type="nucleotide sequence ID" value="NZ_CP059734.1"/>
</dbReference>
<accession>A0AAE9ZBU0</accession>
<evidence type="ECO:0000313" key="1">
    <source>
        <dbReference type="EMBL" id="WDE09200.1"/>
    </source>
</evidence>
<evidence type="ECO:0000313" key="2">
    <source>
        <dbReference type="Proteomes" id="UP000032352"/>
    </source>
</evidence>
<protein>
    <submittedName>
        <fullName evidence="1">Uncharacterized protein</fullName>
    </submittedName>
</protein>